<evidence type="ECO:0000313" key="5">
    <source>
        <dbReference type="Proteomes" id="UP000492820"/>
    </source>
</evidence>
<dbReference type="SUPFAM" id="SSF52540">
    <property type="entry name" value="P-loop containing nucleoside triphosphate hydrolases"/>
    <property type="match status" value="1"/>
</dbReference>
<dbReference type="GO" id="GO:0005524">
    <property type="term" value="F:ATP binding"/>
    <property type="evidence" value="ECO:0007669"/>
    <property type="project" value="InterPro"/>
</dbReference>
<reference evidence="6" key="3">
    <citation type="submission" date="2020-10" db="UniProtKB">
        <authorList>
            <consortium name="WormBaseParasite"/>
        </authorList>
    </citation>
    <scope>IDENTIFICATION</scope>
</reference>
<dbReference type="GO" id="GO:0007131">
    <property type="term" value="P:reciprocal meiotic recombination"/>
    <property type="evidence" value="ECO:0007669"/>
    <property type="project" value="TreeGrafter"/>
</dbReference>
<dbReference type="Gene3D" id="3.40.50.300">
    <property type="entry name" value="P-loop containing nucleotide triphosphate hydrolases"/>
    <property type="match status" value="1"/>
</dbReference>
<evidence type="ECO:0000256" key="1">
    <source>
        <dbReference type="ARBA" id="ARBA00004123"/>
    </source>
</evidence>
<dbReference type="PANTHER" id="PTHR46457:SF1">
    <property type="entry name" value="DNA REPAIR PROTEIN RAD51 HOMOLOG 4"/>
    <property type="match status" value="1"/>
</dbReference>
<dbReference type="GO" id="GO:0042148">
    <property type="term" value="P:DNA strand invasion"/>
    <property type="evidence" value="ECO:0007669"/>
    <property type="project" value="TreeGrafter"/>
</dbReference>
<comment type="subcellular location">
    <subcellularLocation>
        <location evidence="1">Nucleus</location>
    </subcellularLocation>
</comment>
<dbReference type="InterPro" id="IPR027417">
    <property type="entry name" value="P-loop_NTPase"/>
</dbReference>
<dbReference type="PROSITE" id="PS50162">
    <property type="entry name" value="RECA_2"/>
    <property type="match status" value="1"/>
</dbReference>
<dbReference type="GO" id="GO:0003697">
    <property type="term" value="F:single-stranded DNA binding"/>
    <property type="evidence" value="ECO:0007669"/>
    <property type="project" value="TreeGrafter"/>
</dbReference>
<keyword evidence="2" id="KW-0539">Nucleus</keyword>
<dbReference type="InterPro" id="IPR020588">
    <property type="entry name" value="RecA_ATP-bd"/>
</dbReference>
<dbReference type="PANTHER" id="PTHR46457">
    <property type="entry name" value="DNA REPAIR PROTEIN RAD51 HOMOLOG 4"/>
    <property type="match status" value="1"/>
</dbReference>
<evidence type="ECO:0000313" key="6">
    <source>
        <dbReference type="WBParaSite" id="EgrG_000568700"/>
    </source>
</evidence>
<dbReference type="AlphaFoldDB" id="A0A068WTQ7"/>
<dbReference type="InterPro" id="IPR051988">
    <property type="entry name" value="HRR_RAD51_Paralog"/>
</dbReference>
<dbReference type="GO" id="GO:0000400">
    <property type="term" value="F:four-way junction DNA binding"/>
    <property type="evidence" value="ECO:0007669"/>
    <property type="project" value="TreeGrafter"/>
</dbReference>
<reference evidence="4" key="2">
    <citation type="submission" date="2014-06" db="EMBL/GenBank/DDBJ databases">
        <authorList>
            <person name="Aslett M."/>
        </authorList>
    </citation>
    <scope>NUCLEOTIDE SEQUENCE</scope>
</reference>
<name>A0A068WTQ7_ECHGR</name>
<evidence type="ECO:0000313" key="4">
    <source>
        <dbReference type="EMBL" id="CDS23552.1"/>
    </source>
</evidence>
<dbReference type="GO" id="GO:0033063">
    <property type="term" value="C:Rad51B-Rad51C-Rad51D-XRCC2 complex"/>
    <property type="evidence" value="ECO:0007669"/>
    <property type="project" value="TreeGrafter"/>
</dbReference>
<dbReference type="GO" id="GO:0140664">
    <property type="term" value="F:ATP-dependent DNA damage sensor activity"/>
    <property type="evidence" value="ECO:0007669"/>
    <property type="project" value="InterPro"/>
</dbReference>
<protein>
    <submittedName>
        <fullName evidence="4 6">DNA repair protein RAD51 4</fullName>
    </submittedName>
</protein>
<organism evidence="4">
    <name type="scientific">Echinococcus granulosus</name>
    <name type="common">Hydatid tapeworm</name>
    <dbReference type="NCBI Taxonomy" id="6210"/>
    <lineage>
        <taxon>Eukaryota</taxon>
        <taxon>Metazoa</taxon>
        <taxon>Spiralia</taxon>
        <taxon>Lophotrochozoa</taxon>
        <taxon>Platyhelminthes</taxon>
        <taxon>Cestoda</taxon>
        <taxon>Eucestoda</taxon>
        <taxon>Cyclophyllidea</taxon>
        <taxon>Taeniidae</taxon>
        <taxon>Echinococcus</taxon>
        <taxon>Echinococcus granulosus group</taxon>
    </lineage>
</organism>
<dbReference type="GO" id="GO:0000723">
    <property type="term" value="P:telomere maintenance"/>
    <property type="evidence" value="ECO:0007669"/>
    <property type="project" value="TreeGrafter"/>
</dbReference>
<sequence>MAELLDPPKEPREASRALFKRLWRSTLLGQPLLPFLFHNTDFESSLLQQGTDGGNLQTSTSKPSATYWDVTPSVPSPSSIFAPKSLHTVQRLILKQWAPRAISGADLLKDCLANRRFLSTGFSQLDSLLNGGLMTGEITEVFGASAVGKTQICHSAAAAAAISSHLFQPDTPLSESLTEARGPTVLYLDTKGEFDATRLRSIIRSMLKKKCHLEDMSDLEHSTNHCLSRIWHRLVPGVQGLMDGLVETRLWVASAALQETSPDCKQMSAEEVNFYSKLRLVIVDCITAPFAPFIGPFPNETNFQLQAVATELRRISVDFHIAVLTTNNLRYGVEAPRGCLGEYWATVPHLSLHAHLPEPDLFPLRVNIAIRRNLRCTDAEPVTVEDSETPLDSCTINFLVEWEDVNS</sequence>
<dbReference type="Pfam" id="PF08423">
    <property type="entry name" value="Rad51"/>
    <property type="match status" value="1"/>
</dbReference>
<dbReference type="GO" id="GO:0005657">
    <property type="term" value="C:replication fork"/>
    <property type="evidence" value="ECO:0007669"/>
    <property type="project" value="TreeGrafter"/>
</dbReference>
<reference evidence="4 5" key="1">
    <citation type="journal article" date="2013" name="Nature">
        <title>The genomes of four tapeworm species reveal adaptations to parasitism.</title>
        <authorList>
            <person name="Tsai I.J."/>
            <person name="Zarowiecki M."/>
            <person name="Holroyd N."/>
            <person name="Garciarrubio A."/>
            <person name="Sanchez-Flores A."/>
            <person name="Brooks K.L."/>
            <person name="Tracey A."/>
            <person name="Bobes R.J."/>
            <person name="Fragoso G."/>
            <person name="Sciutto E."/>
            <person name="Aslett M."/>
            <person name="Beasley H."/>
            <person name="Bennett H.M."/>
            <person name="Cai J."/>
            <person name="Camicia F."/>
            <person name="Clark R."/>
            <person name="Cucher M."/>
            <person name="De Silva N."/>
            <person name="Day T.A."/>
            <person name="Deplazes P."/>
            <person name="Estrada K."/>
            <person name="Fernandez C."/>
            <person name="Holland P.W."/>
            <person name="Hou J."/>
            <person name="Hu S."/>
            <person name="Huckvale T."/>
            <person name="Hung S.S."/>
            <person name="Kamenetzky L."/>
            <person name="Keane J.A."/>
            <person name="Kiss F."/>
            <person name="Koziol U."/>
            <person name="Lambert O."/>
            <person name="Liu K."/>
            <person name="Luo X."/>
            <person name="Luo Y."/>
            <person name="Macchiaroli N."/>
            <person name="Nichol S."/>
            <person name="Paps J."/>
            <person name="Parkinson J."/>
            <person name="Pouchkina-Stantcheva N."/>
            <person name="Riddiford N."/>
            <person name="Rosenzvit M."/>
            <person name="Salinas G."/>
            <person name="Wasmuth J.D."/>
            <person name="Zamanian M."/>
            <person name="Zheng Y."/>
            <person name="Cai X."/>
            <person name="Soberon X."/>
            <person name="Olson P.D."/>
            <person name="Laclette J.P."/>
            <person name="Brehm K."/>
            <person name="Berriman M."/>
            <person name="Garciarrubio A."/>
            <person name="Bobes R.J."/>
            <person name="Fragoso G."/>
            <person name="Sanchez-Flores A."/>
            <person name="Estrada K."/>
            <person name="Cevallos M.A."/>
            <person name="Morett E."/>
            <person name="Gonzalez V."/>
            <person name="Portillo T."/>
            <person name="Ochoa-Leyva A."/>
            <person name="Jose M.V."/>
            <person name="Sciutto E."/>
            <person name="Landa A."/>
            <person name="Jimenez L."/>
            <person name="Valdes V."/>
            <person name="Carrero J.C."/>
            <person name="Larralde C."/>
            <person name="Morales-Montor J."/>
            <person name="Limon-Lason J."/>
            <person name="Soberon X."/>
            <person name="Laclette J.P."/>
        </authorList>
    </citation>
    <scope>NUCLEOTIDE SEQUENCE [LARGE SCALE GENOMIC DNA]</scope>
</reference>
<dbReference type="InterPro" id="IPR013632">
    <property type="entry name" value="Rad51_C"/>
</dbReference>
<feature type="domain" description="RecA family profile 1" evidence="3">
    <location>
        <begin position="114"/>
        <end position="329"/>
    </location>
</feature>
<dbReference type="EMBL" id="LK028592">
    <property type="protein sequence ID" value="CDS23552.1"/>
    <property type="molecule type" value="Genomic_DNA"/>
</dbReference>
<dbReference type="Proteomes" id="UP000492820">
    <property type="component" value="Unassembled WGS sequence"/>
</dbReference>
<accession>A0A068WTQ7</accession>
<dbReference type="GO" id="GO:0000724">
    <property type="term" value="P:double-strand break repair via homologous recombination"/>
    <property type="evidence" value="ECO:0007669"/>
    <property type="project" value="TreeGrafter"/>
</dbReference>
<evidence type="ECO:0000256" key="2">
    <source>
        <dbReference type="ARBA" id="ARBA00023242"/>
    </source>
</evidence>
<evidence type="ECO:0000259" key="3">
    <source>
        <dbReference type="PROSITE" id="PS50162"/>
    </source>
</evidence>
<dbReference type="WBParaSite" id="EgrG_000568700">
    <property type="protein sequence ID" value="EgrG_000568700"/>
    <property type="gene ID" value="EgrG_000568700"/>
</dbReference>
<dbReference type="GO" id="GO:0005815">
    <property type="term" value="C:microtubule organizing center"/>
    <property type="evidence" value="ECO:0007669"/>
    <property type="project" value="TreeGrafter"/>
</dbReference>
<dbReference type="OrthoDB" id="336321at2759"/>
<proteinExistence type="predicted"/>
<gene>
    <name evidence="4" type="ORF">EgrG_000568700</name>
</gene>